<organism evidence="2 3">
    <name type="scientific">Triparma strigata</name>
    <dbReference type="NCBI Taxonomy" id="1606541"/>
    <lineage>
        <taxon>Eukaryota</taxon>
        <taxon>Sar</taxon>
        <taxon>Stramenopiles</taxon>
        <taxon>Ochrophyta</taxon>
        <taxon>Bolidophyceae</taxon>
        <taxon>Parmales</taxon>
        <taxon>Triparmaceae</taxon>
        <taxon>Triparma</taxon>
    </lineage>
</organism>
<evidence type="ECO:0000256" key="1">
    <source>
        <dbReference type="SAM" id="MobiDB-lite"/>
    </source>
</evidence>
<feature type="compositionally biased region" description="Basic and acidic residues" evidence="1">
    <location>
        <begin position="187"/>
        <end position="196"/>
    </location>
</feature>
<dbReference type="OrthoDB" id="10601420at2759"/>
<feature type="compositionally biased region" description="Low complexity" evidence="1">
    <location>
        <begin position="16"/>
        <end position="25"/>
    </location>
</feature>
<evidence type="ECO:0000313" key="2">
    <source>
        <dbReference type="EMBL" id="GMH52722.1"/>
    </source>
</evidence>
<feature type="region of interest" description="Disordered" evidence="1">
    <location>
        <begin position="169"/>
        <end position="196"/>
    </location>
</feature>
<feature type="compositionally biased region" description="Acidic residues" evidence="1">
    <location>
        <begin position="177"/>
        <end position="186"/>
    </location>
</feature>
<feature type="region of interest" description="Disordered" evidence="1">
    <location>
        <begin position="1"/>
        <end position="26"/>
    </location>
</feature>
<accession>A0A9W6ZE40</accession>
<keyword evidence="3" id="KW-1185">Reference proteome</keyword>
<dbReference type="AlphaFoldDB" id="A0A9W6ZE40"/>
<proteinExistence type="predicted"/>
<evidence type="ECO:0000313" key="3">
    <source>
        <dbReference type="Proteomes" id="UP001165085"/>
    </source>
</evidence>
<protein>
    <submittedName>
        <fullName evidence="2">Uncharacterized protein</fullName>
    </submittedName>
</protein>
<name>A0A9W6ZE40_9STRA</name>
<dbReference type="EMBL" id="BRXY01000013">
    <property type="protein sequence ID" value="GMH52722.1"/>
    <property type="molecule type" value="Genomic_DNA"/>
</dbReference>
<dbReference type="Proteomes" id="UP001165085">
    <property type="component" value="Unassembled WGS sequence"/>
</dbReference>
<reference evidence="3" key="1">
    <citation type="journal article" date="2023" name="Commun. Biol.">
        <title>Genome analysis of Parmales, the sister group of diatoms, reveals the evolutionary specialization of diatoms from phago-mixotrophs to photoautotrophs.</title>
        <authorList>
            <person name="Ban H."/>
            <person name="Sato S."/>
            <person name="Yoshikawa S."/>
            <person name="Yamada K."/>
            <person name="Nakamura Y."/>
            <person name="Ichinomiya M."/>
            <person name="Sato N."/>
            <person name="Blanc-Mathieu R."/>
            <person name="Endo H."/>
            <person name="Kuwata A."/>
            <person name="Ogata H."/>
        </authorList>
    </citation>
    <scope>NUCLEOTIDE SEQUENCE [LARGE SCALE GENOMIC DNA]</scope>
    <source>
        <strain evidence="3">NIES 3701</strain>
    </source>
</reference>
<comment type="caution">
    <text evidence="2">The sequence shown here is derived from an EMBL/GenBank/DDBJ whole genome shotgun (WGS) entry which is preliminary data.</text>
</comment>
<gene>
    <name evidence="2" type="ORF">TrST_g13542</name>
</gene>
<sequence>MDPSSLADGDWDGDSDSSSSSSVDSLIRSEQVRLRLIGRYLSHSEKKKKKKTRLDLGHEELDLEARLERLERLERESPRQSQSPSNMSAFTVWMADAQDQIDEWKDLLLKRETGEASLLEKVGEILEEQGLQQLRQQQQHIISKMAASMEKKDKQIETLVNEVMSLRSKLEKKEKEKDEDEDEEEEKVNVEEEVSEKKVDEKEEVIAKYKPKRSNSAIYDLAAMDGVMWADDNAEDKNDVNQSDVSLTDIITSLWK</sequence>